<sequence>MKMLKITLQGKTYEVGVEVIDGAAPVASSVSAPVQAAPSQALAKVSAVPAPSPVAPAPAPVAGGHSVTSPMPGVVFCVGVSVGQQVVKDQELLVLEAMKMESPVYAPFAGTVESILVKQGDAVLEGQALIQLS</sequence>
<dbReference type="SUPFAM" id="SSF51230">
    <property type="entry name" value="Single hybrid motif"/>
    <property type="match status" value="1"/>
</dbReference>
<dbReference type="Proteomes" id="UP000886602">
    <property type="component" value="Unassembled WGS sequence"/>
</dbReference>
<organism evidence="3 4">
    <name type="scientific">Candidatus Propionivibrio dominans</name>
    <dbReference type="NCBI Taxonomy" id="2954373"/>
    <lineage>
        <taxon>Bacteria</taxon>
        <taxon>Pseudomonadati</taxon>
        <taxon>Pseudomonadota</taxon>
        <taxon>Betaproteobacteria</taxon>
        <taxon>Rhodocyclales</taxon>
        <taxon>Rhodocyclaceae</taxon>
        <taxon>Propionivibrio</taxon>
    </lineage>
</organism>
<comment type="caution">
    <text evidence="3">The sequence shown here is derived from an EMBL/GenBank/DDBJ whole genome shotgun (WGS) entry which is preliminary data.</text>
</comment>
<dbReference type="InterPro" id="IPR011053">
    <property type="entry name" value="Single_hybrid_motif"/>
</dbReference>
<dbReference type="PANTHER" id="PTHR45266">
    <property type="entry name" value="OXALOACETATE DECARBOXYLASE ALPHA CHAIN"/>
    <property type="match status" value="1"/>
</dbReference>
<evidence type="ECO:0000256" key="1">
    <source>
        <dbReference type="ARBA" id="ARBA00023267"/>
    </source>
</evidence>
<dbReference type="CDD" id="cd06850">
    <property type="entry name" value="biotinyl_domain"/>
    <property type="match status" value="1"/>
</dbReference>
<accession>A0A9D7ICQ7</accession>
<protein>
    <submittedName>
        <fullName evidence="3">Biotin/lipoyl-binding protein</fullName>
    </submittedName>
</protein>
<dbReference type="Gene3D" id="2.40.50.100">
    <property type="match status" value="1"/>
</dbReference>
<feature type="domain" description="Lipoyl-binding" evidence="2">
    <location>
        <begin position="54"/>
        <end position="133"/>
    </location>
</feature>
<reference evidence="3" key="1">
    <citation type="submission" date="2020-10" db="EMBL/GenBank/DDBJ databases">
        <title>Connecting structure to function with the recovery of over 1000 high-quality activated sludge metagenome-assembled genomes encoding full-length rRNA genes using long-read sequencing.</title>
        <authorList>
            <person name="Singleton C.M."/>
            <person name="Petriglieri F."/>
            <person name="Kristensen J.M."/>
            <person name="Kirkegaard R.H."/>
            <person name="Michaelsen T.Y."/>
            <person name="Andersen M.H."/>
            <person name="Karst S.M."/>
            <person name="Dueholm M.S."/>
            <person name="Nielsen P.H."/>
            <person name="Albertsen M."/>
        </authorList>
    </citation>
    <scope>NUCLEOTIDE SEQUENCE</scope>
    <source>
        <strain evidence="3">EsbW_18-Q3-R4-48_MAXAC.044</strain>
    </source>
</reference>
<proteinExistence type="predicted"/>
<dbReference type="PROSITE" id="PS00188">
    <property type="entry name" value="BIOTIN"/>
    <property type="match status" value="1"/>
</dbReference>
<dbReference type="InterPro" id="IPR050709">
    <property type="entry name" value="Biotin_Carboxyl_Carrier/Decarb"/>
</dbReference>
<evidence type="ECO:0000259" key="2">
    <source>
        <dbReference type="PROSITE" id="PS50968"/>
    </source>
</evidence>
<evidence type="ECO:0000313" key="4">
    <source>
        <dbReference type="Proteomes" id="UP000886602"/>
    </source>
</evidence>
<dbReference type="Pfam" id="PF00364">
    <property type="entry name" value="Biotin_lipoyl"/>
    <property type="match status" value="1"/>
</dbReference>
<dbReference type="AlphaFoldDB" id="A0A9D7ICQ7"/>
<dbReference type="PANTHER" id="PTHR45266:SF3">
    <property type="entry name" value="OXALOACETATE DECARBOXYLASE ALPHA CHAIN"/>
    <property type="match status" value="1"/>
</dbReference>
<dbReference type="EMBL" id="JADJNC010000013">
    <property type="protein sequence ID" value="MBK7423260.1"/>
    <property type="molecule type" value="Genomic_DNA"/>
</dbReference>
<dbReference type="FunFam" id="2.40.50.100:FF:000003">
    <property type="entry name" value="Acetyl-CoA carboxylase biotin carboxyl carrier protein"/>
    <property type="match status" value="1"/>
</dbReference>
<dbReference type="InterPro" id="IPR000089">
    <property type="entry name" value="Biotin_lipoyl"/>
</dbReference>
<gene>
    <name evidence="3" type="ORF">IPJ48_09255</name>
</gene>
<keyword evidence="1" id="KW-0092">Biotin</keyword>
<evidence type="ECO:0000313" key="3">
    <source>
        <dbReference type="EMBL" id="MBK7423260.1"/>
    </source>
</evidence>
<dbReference type="PROSITE" id="PS50968">
    <property type="entry name" value="BIOTINYL_LIPOYL"/>
    <property type="match status" value="1"/>
</dbReference>
<name>A0A9D7ICQ7_9RHOO</name>
<dbReference type="InterPro" id="IPR001882">
    <property type="entry name" value="Biotin_BS"/>
</dbReference>